<dbReference type="GO" id="GO:0016020">
    <property type="term" value="C:membrane"/>
    <property type="evidence" value="ECO:0007669"/>
    <property type="project" value="UniProtKB-SubCell"/>
</dbReference>
<accession>A0A6J3YMI4</accession>
<dbReference type="EMBL" id="MH536512">
    <property type="protein sequence ID" value="AYH51413.1"/>
    <property type="molecule type" value="Genomic_DNA"/>
</dbReference>
<dbReference type="PRINTS" id="PR01434">
    <property type="entry name" value="NADHDHGNASE5"/>
</dbReference>
<feature type="transmembrane region" description="Helical" evidence="8">
    <location>
        <begin position="350"/>
        <end position="376"/>
    </location>
</feature>
<feature type="transmembrane region" description="Helical" evidence="8">
    <location>
        <begin position="81"/>
        <end position="99"/>
    </location>
</feature>
<dbReference type="GO" id="GO:0003954">
    <property type="term" value="F:NADH dehydrogenase activity"/>
    <property type="evidence" value="ECO:0007669"/>
    <property type="project" value="TreeGrafter"/>
</dbReference>
<feature type="transmembrane region" description="Helical" evidence="8">
    <location>
        <begin position="105"/>
        <end position="123"/>
    </location>
</feature>
<feature type="transmembrane region" description="Helical" evidence="8">
    <location>
        <begin position="388"/>
        <end position="410"/>
    </location>
</feature>
<dbReference type="AlphaFoldDB" id="A0A6J3YMI4"/>
<comment type="catalytic activity">
    <reaction evidence="7">
        <text>a ubiquinone + NADH + 5 H(+)(in) = a ubiquinol + NAD(+) + 4 H(+)(out)</text>
        <dbReference type="Rhea" id="RHEA:29091"/>
        <dbReference type="Rhea" id="RHEA-COMP:9565"/>
        <dbReference type="Rhea" id="RHEA-COMP:9566"/>
        <dbReference type="ChEBI" id="CHEBI:15378"/>
        <dbReference type="ChEBI" id="CHEBI:16389"/>
        <dbReference type="ChEBI" id="CHEBI:17976"/>
        <dbReference type="ChEBI" id="CHEBI:57540"/>
        <dbReference type="ChEBI" id="CHEBI:57945"/>
        <dbReference type="EC" id="7.1.1.2"/>
    </reaction>
</comment>
<feature type="transmembrane region" description="Helical" evidence="8">
    <location>
        <begin position="315"/>
        <end position="338"/>
    </location>
</feature>
<protein>
    <recommendedName>
        <fullName evidence="2">NADH:ubiquinone reductase (H(+)-translocating)</fullName>
        <ecNumber evidence="2">7.1.1.2</ecNumber>
    </recommendedName>
    <alternativeName>
        <fullName evidence="6">NADH dehydrogenase subunit 5</fullName>
    </alternativeName>
</protein>
<feature type="domain" description="NADH:quinone oxidoreductase/Mrp antiporter transmembrane" evidence="9">
    <location>
        <begin position="106"/>
        <end position="361"/>
    </location>
</feature>
<keyword evidence="10" id="KW-0496">Mitochondrion</keyword>
<dbReference type="EC" id="7.1.1.2" evidence="2"/>
<dbReference type="Pfam" id="PF00361">
    <property type="entry name" value="Proton_antipo_M"/>
    <property type="match status" value="1"/>
</dbReference>
<feature type="transmembrane region" description="Helical" evidence="8">
    <location>
        <begin position="221"/>
        <end position="244"/>
    </location>
</feature>
<comment type="subcellular location">
    <subcellularLocation>
        <location evidence="1">Membrane</location>
        <topology evidence="1">Multi-pass membrane protein</topology>
    </subcellularLocation>
</comment>
<gene>
    <name evidence="10" type="primary">ND5</name>
</gene>
<feature type="transmembrane region" description="Helical" evidence="8">
    <location>
        <begin position="473"/>
        <end position="493"/>
    </location>
</feature>
<feature type="transmembrane region" description="Helical" evidence="8">
    <location>
        <begin position="272"/>
        <end position="294"/>
    </location>
</feature>
<evidence type="ECO:0000256" key="1">
    <source>
        <dbReference type="ARBA" id="ARBA00004141"/>
    </source>
</evidence>
<dbReference type="GO" id="GO:0008137">
    <property type="term" value="F:NADH dehydrogenase (ubiquinone) activity"/>
    <property type="evidence" value="ECO:0007669"/>
    <property type="project" value="UniProtKB-EC"/>
</dbReference>
<evidence type="ECO:0000256" key="3">
    <source>
        <dbReference type="ARBA" id="ARBA00022692"/>
    </source>
</evidence>
<feature type="transmembrane region" description="Helical" evidence="8">
    <location>
        <begin position="48"/>
        <end position="69"/>
    </location>
</feature>
<proteinExistence type="predicted"/>
<feature type="transmembrane region" description="Helical" evidence="8">
    <location>
        <begin position="505"/>
        <end position="524"/>
    </location>
</feature>
<dbReference type="InterPro" id="IPR003945">
    <property type="entry name" value="NU5C-like"/>
</dbReference>
<dbReference type="InterPro" id="IPR001750">
    <property type="entry name" value="ND/Mrp_TM"/>
</dbReference>
<feature type="transmembrane region" description="Helical" evidence="8">
    <location>
        <begin position="7"/>
        <end position="28"/>
    </location>
</feature>
<evidence type="ECO:0000256" key="7">
    <source>
        <dbReference type="ARBA" id="ARBA00049551"/>
    </source>
</evidence>
<name>A0A6J3YMI4_9TREM</name>
<evidence type="ECO:0000256" key="4">
    <source>
        <dbReference type="ARBA" id="ARBA00022989"/>
    </source>
</evidence>
<evidence type="ECO:0000256" key="2">
    <source>
        <dbReference type="ARBA" id="ARBA00012944"/>
    </source>
</evidence>
<feature type="transmembrane region" description="Helical" evidence="8">
    <location>
        <begin position="196"/>
        <end position="215"/>
    </location>
</feature>
<evidence type="ECO:0000256" key="8">
    <source>
        <dbReference type="SAM" id="Phobius"/>
    </source>
</evidence>
<organism evidence="10">
    <name type="scientific">Posthodiplostomum centrarchi</name>
    <dbReference type="NCBI Taxonomy" id="1954244"/>
    <lineage>
        <taxon>Eukaryota</taxon>
        <taxon>Metazoa</taxon>
        <taxon>Spiralia</taxon>
        <taxon>Lophotrochozoa</taxon>
        <taxon>Platyhelminthes</taxon>
        <taxon>Trematoda</taxon>
        <taxon>Digenea</taxon>
        <taxon>Diplostomida</taxon>
        <taxon>Diplostomoidea</taxon>
        <taxon>Diplostomidae</taxon>
        <taxon>Posthodiplostomum</taxon>
    </lineage>
</organism>
<reference evidence="10" key="1">
    <citation type="journal article" date="2018" name="Int. J. Parasitol.">
        <title>Validity of the Diplostomoidea and Diplostomida (Digenea, Platyhelminthes) upheld in phylogenomic analysis.</title>
        <authorList>
            <person name="Locke S.A."/>
            <person name="Van Dam A."/>
            <person name="Caffara M."/>
            <person name="Pinto H.A."/>
            <person name="Lopez-Hernandez D."/>
            <person name="Blanar C.A."/>
        </authorList>
    </citation>
    <scope>NUCLEOTIDE SEQUENCE</scope>
    <source>
        <strain evidence="10">P.Ah.MTL.X.3</strain>
    </source>
</reference>
<dbReference type="PANTHER" id="PTHR42829">
    <property type="entry name" value="NADH-UBIQUINONE OXIDOREDUCTASE CHAIN 5"/>
    <property type="match status" value="1"/>
</dbReference>
<geneLocation type="mitochondrion" evidence="10"/>
<dbReference type="GO" id="GO:0015990">
    <property type="term" value="P:electron transport coupled proton transport"/>
    <property type="evidence" value="ECO:0007669"/>
    <property type="project" value="TreeGrafter"/>
</dbReference>
<dbReference type="GO" id="GO:0042773">
    <property type="term" value="P:ATP synthesis coupled electron transport"/>
    <property type="evidence" value="ECO:0007669"/>
    <property type="project" value="InterPro"/>
</dbReference>
<dbReference type="PANTHER" id="PTHR42829:SF2">
    <property type="entry name" value="NADH-UBIQUINONE OXIDOREDUCTASE CHAIN 5"/>
    <property type="match status" value="1"/>
</dbReference>
<keyword evidence="5 8" id="KW-0472">Membrane</keyword>
<keyword evidence="4 8" id="KW-1133">Transmembrane helix</keyword>
<feature type="transmembrane region" description="Helical" evidence="8">
    <location>
        <begin position="422"/>
        <end position="443"/>
    </location>
</feature>
<evidence type="ECO:0000256" key="5">
    <source>
        <dbReference type="ARBA" id="ARBA00023136"/>
    </source>
</evidence>
<evidence type="ECO:0000259" key="9">
    <source>
        <dbReference type="Pfam" id="PF00361"/>
    </source>
</evidence>
<evidence type="ECO:0000313" key="10">
    <source>
        <dbReference type="EMBL" id="AYH51413.1"/>
    </source>
</evidence>
<keyword evidence="3 8" id="KW-0812">Transmembrane</keyword>
<evidence type="ECO:0000256" key="6">
    <source>
        <dbReference type="ARBA" id="ARBA00031027"/>
    </source>
</evidence>
<sequence>MFISASGVLVVFFVSAVLLNFLDVSVIFNFNPCSAVLNRLEFIFQVDFTTLICFSMLTSCSLLAFIYCFHYYYNELSGFKLLYLMLWFVLVMFVLVSTGSPVVSLILWEYLGFVSFLLILFYSNSSSVRASLVTLFCSRFGDVGLFVMIAFLAGLSTNSFIFFFFFLMVVGSKSASFPFISWLLEAMRAPTPVSSLVHSSTLVAAGVWFIVRYGYLVSVSFLFVLFVLSLFTIFVTGICAVFFLDLKKVVALSTCNNISWCVLYYTCGDEFMVLFQLIVHGVSKCLLFILVGDLMSTVGGNQSLLGLYVPRYSGIVYCGLITVLVFGLCGLPFLGIYFSKHCFFSMFSGGILNLFIFVFVLAGFCVSYCYSFRLVLVLCSRVRGINCGYVVSFLFGIFFVIVGFFISTLLGSSGVELSELSVLNSVLFLLIQVVGCVAGWLLYNSGVNGWFWNSVLWGNDLLVGIFYSIYSKFLVYTLVGFFRFEVWFCRLINEFFLGFISTRSHVLTLNFVVLGLVAVTVVGFCVSF</sequence>